<dbReference type="PANTHER" id="PTHR13465">
    <property type="entry name" value="UPF0183 PROTEIN"/>
    <property type="match status" value="1"/>
</dbReference>
<comment type="similarity">
    <text evidence="1">Belongs to the PHAF1 family.</text>
</comment>
<dbReference type="PANTHER" id="PTHR13465:SF2">
    <property type="entry name" value="PHAGOSOME ASSEMBLY FACTOR 1"/>
    <property type="match status" value="1"/>
</dbReference>
<protein>
    <submittedName>
        <fullName evidence="2">UPF0183-domain-containing protein</fullName>
    </submittedName>
</protein>
<dbReference type="InterPro" id="IPR039156">
    <property type="entry name" value="PHAF1/BROMI"/>
</dbReference>
<dbReference type="InterPro" id="IPR005373">
    <property type="entry name" value="PHAF1"/>
</dbReference>
<dbReference type="OrthoDB" id="411211at2759"/>
<evidence type="ECO:0000313" key="3">
    <source>
        <dbReference type="Proteomes" id="UP000193498"/>
    </source>
</evidence>
<evidence type="ECO:0000313" key="2">
    <source>
        <dbReference type="EMBL" id="ORY03903.1"/>
    </source>
</evidence>
<dbReference type="Proteomes" id="UP000193498">
    <property type="component" value="Unassembled WGS sequence"/>
</dbReference>
<name>A0A1Y1Z0T4_9FUNG</name>
<keyword evidence="3" id="KW-1185">Reference proteome</keyword>
<evidence type="ECO:0000256" key="1">
    <source>
        <dbReference type="ARBA" id="ARBA00024339"/>
    </source>
</evidence>
<dbReference type="InParanoid" id="A0A1Y1Z0T4"/>
<organism evidence="2 3">
    <name type="scientific">Basidiobolus meristosporus CBS 931.73</name>
    <dbReference type="NCBI Taxonomy" id="1314790"/>
    <lineage>
        <taxon>Eukaryota</taxon>
        <taxon>Fungi</taxon>
        <taxon>Fungi incertae sedis</taxon>
        <taxon>Zoopagomycota</taxon>
        <taxon>Entomophthoromycotina</taxon>
        <taxon>Basidiobolomycetes</taxon>
        <taxon>Basidiobolales</taxon>
        <taxon>Basidiobolaceae</taxon>
        <taxon>Basidiobolus</taxon>
    </lineage>
</organism>
<comment type="caution">
    <text evidence="2">The sequence shown here is derived from an EMBL/GenBank/DDBJ whole genome shotgun (WGS) entry which is preliminary data.</text>
</comment>
<dbReference type="Pfam" id="PF03676">
    <property type="entry name" value="PHAF1"/>
    <property type="match status" value="1"/>
</dbReference>
<dbReference type="EMBL" id="MCFE01000041">
    <property type="protein sequence ID" value="ORY03903.1"/>
    <property type="molecule type" value="Genomic_DNA"/>
</dbReference>
<sequence length="408" mass="46682">MESPEHRAVLNLPIRPSNHIGKFVLGMPIGDTINILKADPVQVPKVEFKYYDEKPLEQDLVLNLVDNGICLRFDPFSQRLKCVLLYKMGEVRLSYEEHDFNSRITVPTFLLVYKLFGPTHPGEFDEKRSEYTLHYPGVSFVFPIPEKHKHLYTDGDMAMEFPDGTTPVCNRVYVYYGPSWQEAFPPPLPIGLNPESKNAIVVDCVLIDLNKRILLHHPGGRKTRIEFYVTSAQDVITDLGQPNEIFYKEEDKMRIHSRSEAGKNVDSGGFGGITDDSPNDYFYNYFQHGFDLLFDAVTHRCKKIVLHCNFPGHFDFGKYRKCPFKLLSHQISECEALEDLPSESDIIVPDSTWEDIQKIYGKPDSRPVIFTRGPSGQNPFGSTELNGYDDGMVFEVMKNNHIATMIIF</sequence>
<dbReference type="STRING" id="1314790.A0A1Y1Z0T4"/>
<dbReference type="AlphaFoldDB" id="A0A1Y1Z0T4"/>
<accession>A0A1Y1Z0T4</accession>
<gene>
    <name evidence="2" type="ORF">K493DRAFT_276246</name>
</gene>
<reference evidence="2 3" key="1">
    <citation type="submission" date="2016-07" db="EMBL/GenBank/DDBJ databases">
        <title>Pervasive Adenine N6-methylation of Active Genes in Fungi.</title>
        <authorList>
            <consortium name="DOE Joint Genome Institute"/>
            <person name="Mondo S.J."/>
            <person name="Dannebaum R.O."/>
            <person name="Kuo R.C."/>
            <person name="Labutti K."/>
            <person name="Haridas S."/>
            <person name="Kuo A."/>
            <person name="Salamov A."/>
            <person name="Ahrendt S.R."/>
            <person name="Lipzen A."/>
            <person name="Sullivan W."/>
            <person name="Andreopoulos W.B."/>
            <person name="Clum A."/>
            <person name="Lindquist E."/>
            <person name="Daum C."/>
            <person name="Ramamoorthy G.K."/>
            <person name="Gryganskyi A."/>
            <person name="Culley D."/>
            <person name="Magnuson J.K."/>
            <person name="James T.Y."/>
            <person name="O'Malley M.A."/>
            <person name="Stajich J.E."/>
            <person name="Spatafora J.W."/>
            <person name="Visel A."/>
            <person name="Grigoriev I.V."/>
        </authorList>
    </citation>
    <scope>NUCLEOTIDE SEQUENCE [LARGE SCALE GENOMIC DNA]</scope>
    <source>
        <strain evidence="2 3">CBS 931.73</strain>
    </source>
</reference>
<proteinExistence type="inferred from homology"/>